<proteinExistence type="predicted"/>
<organism evidence="1 2">
    <name type="scientific">Hygrophoropsis aurantiaca</name>
    <dbReference type="NCBI Taxonomy" id="72124"/>
    <lineage>
        <taxon>Eukaryota</taxon>
        <taxon>Fungi</taxon>
        <taxon>Dikarya</taxon>
        <taxon>Basidiomycota</taxon>
        <taxon>Agaricomycotina</taxon>
        <taxon>Agaricomycetes</taxon>
        <taxon>Agaricomycetidae</taxon>
        <taxon>Boletales</taxon>
        <taxon>Coniophorineae</taxon>
        <taxon>Hygrophoropsidaceae</taxon>
        <taxon>Hygrophoropsis</taxon>
    </lineage>
</organism>
<dbReference type="EMBL" id="MU267642">
    <property type="protein sequence ID" value="KAH7912866.1"/>
    <property type="molecule type" value="Genomic_DNA"/>
</dbReference>
<protein>
    <submittedName>
        <fullName evidence="1">Uncharacterized protein</fullName>
    </submittedName>
</protein>
<name>A0ACB8AHP4_9AGAM</name>
<keyword evidence="2" id="KW-1185">Reference proteome</keyword>
<dbReference type="Proteomes" id="UP000790377">
    <property type="component" value="Unassembled WGS sequence"/>
</dbReference>
<evidence type="ECO:0000313" key="1">
    <source>
        <dbReference type="EMBL" id="KAH7912866.1"/>
    </source>
</evidence>
<accession>A0ACB8AHP4</accession>
<reference evidence="1" key="1">
    <citation type="journal article" date="2021" name="New Phytol.">
        <title>Evolutionary innovations through gain and loss of genes in the ectomycorrhizal Boletales.</title>
        <authorList>
            <person name="Wu G."/>
            <person name="Miyauchi S."/>
            <person name="Morin E."/>
            <person name="Kuo A."/>
            <person name="Drula E."/>
            <person name="Varga T."/>
            <person name="Kohler A."/>
            <person name="Feng B."/>
            <person name="Cao Y."/>
            <person name="Lipzen A."/>
            <person name="Daum C."/>
            <person name="Hundley H."/>
            <person name="Pangilinan J."/>
            <person name="Johnson J."/>
            <person name="Barry K."/>
            <person name="LaButti K."/>
            <person name="Ng V."/>
            <person name="Ahrendt S."/>
            <person name="Min B."/>
            <person name="Choi I.G."/>
            <person name="Park H."/>
            <person name="Plett J.M."/>
            <person name="Magnuson J."/>
            <person name="Spatafora J.W."/>
            <person name="Nagy L.G."/>
            <person name="Henrissat B."/>
            <person name="Grigoriev I.V."/>
            <person name="Yang Z.L."/>
            <person name="Xu J."/>
            <person name="Martin F.M."/>
        </authorList>
    </citation>
    <scope>NUCLEOTIDE SEQUENCE</scope>
    <source>
        <strain evidence="1">ATCC 28755</strain>
    </source>
</reference>
<comment type="caution">
    <text evidence="1">The sequence shown here is derived from an EMBL/GenBank/DDBJ whole genome shotgun (WGS) entry which is preliminary data.</text>
</comment>
<evidence type="ECO:0000313" key="2">
    <source>
        <dbReference type="Proteomes" id="UP000790377"/>
    </source>
</evidence>
<gene>
    <name evidence="1" type="ORF">BJ138DRAFT_1082817</name>
</gene>
<sequence length="187" mass="21254">MSKSNSNTIELPKEYFSRDFIISAGSILFRRDPATRELQICVLYHCRHREYRLPSGRKDVGECIGAAAVRETYEETGYPCKLLPCKMETRATSPGVDQHPSVIRSVENATEPFAVTIRQQEETGLKIVWWYVTEATGDKIDGTQTESECYNSQFFEAEQAITKLAHLDDRRVAEQAWGIVKTQLGLM</sequence>